<dbReference type="OrthoDB" id="329835at2759"/>
<name>N6U1Y7_DENPD</name>
<reference evidence="1" key="1">
    <citation type="journal article" date="2013" name="Genome Biol.">
        <title>Draft genome of the mountain pine beetle, Dendroctonus ponderosae Hopkins, a major forest pest.</title>
        <authorList>
            <person name="Keeling C.I."/>
            <person name="Yuen M.M."/>
            <person name="Liao N.Y."/>
            <person name="Docking T.R."/>
            <person name="Chan S.K."/>
            <person name="Taylor G.A."/>
            <person name="Palmquist D.L."/>
            <person name="Jackman S.D."/>
            <person name="Nguyen A."/>
            <person name="Li M."/>
            <person name="Henderson H."/>
            <person name="Janes J.K."/>
            <person name="Zhao Y."/>
            <person name="Pandoh P."/>
            <person name="Moore R."/>
            <person name="Sperling F.A."/>
            <person name="Huber D.P."/>
            <person name="Birol I."/>
            <person name="Jones S.J."/>
            <person name="Bohlmann J."/>
        </authorList>
    </citation>
    <scope>NUCLEOTIDE SEQUENCE</scope>
</reference>
<dbReference type="HOGENOM" id="CLU_903893_0_0_1"/>
<proteinExistence type="predicted"/>
<evidence type="ECO:0000313" key="1">
    <source>
        <dbReference type="EMBL" id="ENN72557.1"/>
    </source>
</evidence>
<dbReference type="InterPro" id="IPR029058">
    <property type="entry name" value="AB_hydrolase_fold"/>
</dbReference>
<sequence>MEMFMWYVGEAPSTADPLVRVQAGPAAPQGGATVVLFPGIEGIVQTLQPLYQNLQAEILGLQYPYDERADSIPALAAMYLPLIEERISKSQPFTFLCYSYGGLIALELVALLEQKGYLGTLVMIDSSPDYLKGVAKTVELEVDDKFQVTLLVHLMSMKVSYDLIAKHLEALLKLNTFEERIGMCQQIVGKTNEKSQKYHREFALSIYTRAKAIVKWEPDFQLKSQVALLKPSLANVEMADEDYGLSQHCEKPVQVRVFEGNHATILENANVVDMVRECFGLSSMEEGPGKGDLLITVDKVPTNAANKV</sequence>
<protein>
    <submittedName>
        <fullName evidence="1">Uncharacterized protein</fullName>
    </submittedName>
</protein>
<dbReference type="Gene3D" id="3.40.50.1820">
    <property type="entry name" value="alpha/beta hydrolase"/>
    <property type="match status" value="1"/>
</dbReference>
<feature type="non-terminal residue" evidence="1">
    <location>
        <position position="1"/>
    </location>
</feature>
<dbReference type="Pfam" id="PF00975">
    <property type="entry name" value="Thioesterase"/>
    <property type="match status" value="1"/>
</dbReference>
<dbReference type="AlphaFoldDB" id="N6U1Y7"/>
<dbReference type="OMA" id="CESWDER"/>
<dbReference type="SUPFAM" id="SSF53474">
    <property type="entry name" value="alpha/beta-Hydrolases"/>
    <property type="match status" value="1"/>
</dbReference>
<accession>N6U1Y7</accession>
<organism evidence="1">
    <name type="scientific">Dendroctonus ponderosae</name>
    <name type="common">Mountain pine beetle</name>
    <dbReference type="NCBI Taxonomy" id="77166"/>
    <lineage>
        <taxon>Eukaryota</taxon>
        <taxon>Metazoa</taxon>
        <taxon>Ecdysozoa</taxon>
        <taxon>Arthropoda</taxon>
        <taxon>Hexapoda</taxon>
        <taxon>Insecta</taxon>
        <taxon>Pterygota</taxon>
        <taxon>Neoptera</taxon>
        <taxon>Endopterygota</taxon>
        <taxon>Coleoptera</taxon>
        <taxon>Polyphaga</taxon>
        <taxon>Cucujiformia</taxon>
        <taxon>Curculionidae</taxon>
        <taxon>Scolytinae</taxon>
        <taxon>Dendroctonus</taxon>
    </lineage>
</organism>
<gene>
    <name evidence="1" type="ORF">YQE_10897</name>
</gene>
<dbReference type="InterPro" id="IPR001031">
    <property type="entry name" value="Thioesterase"/>
</dbReference>
<dbReference type="EMBL" id="KB741216">
    <property type="protein sequence ID" value="ENN72557.1"/>
    <property type="molecule type" value="Genomic_DNA"/>
</dbReference>